<evidence type="ECO:0000313" key="2">
    <source>
        <dbReference type="EMBL" id="RXQ95640.1"/>
    </source>
</evidence>
<evidence type="ECO:0000313" key="3">
    <source>
        <dbReference type="Proteomes" id="UP000289703"/>
    </source>
</evidence>
<evidence type="ECO:0000259" key="1">
    <source>
        <dbReference type="Pfam" id="PF14134"/>
    </source>
</evidence>
<reference evidence="2 3" key="1">
    <citation type="submission" date="2019-01" db="EMBL/GenBank/DDBJ databases">
        <title>Ancylomarina salipaludis sp. nov., isolated from a salt marsh.</title>
        <authorList>
            <person name="Yoon J.-H."/>
        </authorList>
    </citation>
    <scope>NUCLEOTIDE SEQUENCE [LARGE SCALE GENOMIC DNA]</scope>
    <source>
        <strain evidence="2 3">SHSM-M15</strain>
    </source>
</reference>
<organism evidence="2 3">
    <name type="scientific">Ancylomarina salipaludis</name>
    <dbReference type="NCBI Taxonomy" id="2501299"/>
    <lineage>
        <taxon>Bacteria</taxon>
        <taxon>Pseudomonadati</taxon>
        <taxon>Bacteroidota</taxon>
        <taxon>Bacteroidia</taxon>
        <taxon>Marinilabiliales</taxon>
        <taxon>Marinifilaceae</taxon>
        <taxon>Ancylomarina</taxon>
    </lineage>
</organism>
<dbReference type="Proteomes" id="UP000289703">
    <property type="component" value="Unassembled WGS sequence"/>
</dbReference>
<accession>A0A4Q1JNJ2</accession>
<dbReference type="AlphaFoldDB" id="A0A4Q1JNJ2"/>
<dbReference type="InterPro" id="IPR025393">
    <property type="entry name" value="DUF4301"/>
</dbReference>
<protein>
    <submittedName>
        <fullName evidence="2">DUF4301 family protein</fullName>
    </submittedName>
</protein>
<dbReference type="SUPFAM" id="SSF53448">
    <property type="entry name" value="Nucleotide-diphospho-sugar transferases"/>
    <property type="match status" value="2"/>
</dbReference>
<dbReference type="RefSeq" id="WP_129253979.1">
    <property type="nucleotide sequence ID" value="NZ_SAXA01000005.1"/>
</dbReference>
<dbReference type="InterPro" id="IPR029044">
    <property type="entry name" value="Nucleotide-diphossugar_trans"/>
</dbReference>
<dbReference type="Pfam" id="PF14134">
    <property type="entry name" value="DUF4301"/>
    <property type="match status" value="1"/>
</dbReference>
<gene>
    <name evidence="2" type="ORF">EO244_07195</name>
</gene>
<proteinExistence type="predicted"/>
<comment type="caution">
    <text evidence="2">The sequence shown here is derived from an EMBL/GenBank/DDBJ whole genome shotgun (WGS) entry which is preliminary data.</text>
</comment>
<dbReference type="EMBL" id="SAXA01000005">
    <property type="protein sequence ID" value="RXQ95640.1"/>
    <property type="molecule type" value="Genomic_DNA"/>
</dbReference>
<sequence length="518" mass="59681">MFSKKDLSLIKKRGMDKAKIEEQLKHFETGFPKVKLVSPAIISDGIMKIDDEELKVLRDQYINRPKKLSVIKFVPASGAASRMFQKLYDFLNNYHETEEDYLDYMKDKSPEGMFKFFENIQDFAFFVDLRAALQKKNLDIEKLLEKNNFKEILNTLLNANGLNYSNKPKGLLRFHKYQDYSRTAFEEHWAEALHYAKNYKGTAQLHLTISEEHKKLFARKLKKSRSAFEKKYDGKLKVTFSYQKASTDTIAVDMENKPFKDVDDSLLFRPGGHGALIENLNELKADLVFIKNIDNVVPDRLKETTYQYKEALAGVLLKYQKQIFEYLKELDNPKIELTSERLLEMLNFSVNQLCIKTPKSLKTDNLTKLRAYLLAKFNRPIRVCGMVVNEGEPGGGPFWVRNADNSSSLQIIESSQIDLEDKKQAKIMGASTHFNPVDLVCGVKDYKGKQFDLTQFVDPETGFISKKSHNGTPLKAMELPGLWNGAMADWNTIFVEVPSITFNPVKTIFDLLRVEHRN</sequence>
<dbReference type="OrthoDB" id="5572060at2"/>
<name>A0A4Q1JNJ2_9BACT</name>
<feature type="domain" description="DUF4301" evidence="1">
    <location>
        <begin position="4"/>
        <end position="517"/>
    </location>
</feature>
<keyword evidence="3" id="KW-1185">Reference proteome</keyword>